<organism evidence="2 3">
    <name type="scientific">Myriangium duriaei CBS 260.36</name>
    <dbReference type="NCBI Taxonomy" id="1168546"/>
    <lineage>
        <taxon>Eukaryota</taxon>
        <taxon>Fungi</taxon>
        <taxon>Dikarya</taxon>
        <taxon>Ascomycota</taxon>
        <taxon>Pezizomycotina</taxon>
        <taxon>Dothideomycetes</taxon>
        <taxon>Dothideomycetidae</taxon>
        <taxon>Myriangiales</taxon>
        <taxon>Myriangiaceae</taxon>
        <taxon>Myriangium</taxon>
    </lineage>
</organism>
<proteinExistence type="predicted"/>
<comment type="caution">
    <text evidence="2">The sequence shown here is derived from an EMBL/GenBank/DDBJ whole genome shotgun (WGS) entry which is preliminary data.</text>
</comment>
<accession>A0A9P4MJE0</accession>
<evidence type="ECO:0000256" key="1">
    <source>
        <dbReference type="SAM" id="MobiDB-lite"/>
    </source>
</evidence>
<protein>
    <recommendedName>
        <fullName evidence="4">Transcription factor domain-containing protein</fullName>
    </recommendedName>
</protein>
<reference evidence="2" key="1">
    <citation type="journal article" date="2020" name="Stud. Mycol.">
        <title>101 Dothideomycetes genomes: a test case for predicting lifestyles and emergence of pathogens.</title>
        <authorList>
            <person name="Haridas S."/>
            <person name="Albert R."/>
            <person name="Binder M."/>
            <person name="Bloem J."/>
            <person name="Labutti K."/>
            <person name="Salamov A."/>
            <person name="Andreopoulos B."/>
            <person name="Baker S."/>
            <person name="Barry K."/>
            <person name="Bills G."/>
            <person name="Bluhm B."/>
            <person name="Cannon C."/>
            <person name="Castanera R."/>
            <person name="Culley D."/>
            <person name="Daum C."/>
            <person name="Ezra D."/>
            <person name="Gonzalez J."/>
            <person name="Henrissat B."/>
            <person name="Kuo A."/>
            <person name="Liang C."/>
            <person name="Lipzen A."/>
            <person name="Lutzoni F."/>
            <person name="Magnuson J."/>
            <person name="Mondo S."/>
            <person name="Nolan M."/>
            <person name="Ohm R."/>
            <person name="Pangilinan J."/>
            <person name="Park H.-J."/>
            <person name="Ramirez L."/>
            <person name="Alfaro M."/>
            <person name="Sun H."/>
            <person name="Tritt A."/>
            <person name="Yoshinaga Y."/>
            <person name="Zwiers L.-H."/>
            <person name="Turgeon B."/>
            <person name="Goodwin S."/>
            <person name="Spatafora J."/>
            <person name="Crous P."/>
            <person name="Grigoriev I."/>
        </authorList>
    </citation>
    <scope>NUCLEOTIDE SEQUENCE</scope>
    <source>
        <strain evidence="2">CBS 260.36</strain>
    </source>
</reference>
<evidence type="ECO:0008006" key="4">
    <source>
        <dbReference type="Google" id="ProtNLM"/>
    </source>
</evidence>
<sequence>MASCRYKFINLDSSDVLRKPSTDDVDKRRAIRSHAMKAYRSQQRIEYKGRRNPSPAEVETVSKNHPNSNNLARKNCGLYPISITNSPVILLSKSVQRQQLVAVFTSGLPWMRDSHSGHQVLTRLNEWLTPNEPLAMMAHDSLLLAQLASVTGDSDLILDAQKQHVKALQCLRQALSSSVAVKSDAILSAVDALGVCEMFEELSQSSNAWRHHANALALLLRVRGPASLDYKKLLTRDLVFNAVQLNLMDALSTRTAFIFGRKPWLQHLEETCKGRQWCLVHIACRIPALLEQVDQRQTSILPFQGAERLYQNMAQLDLQLARWIQVWYLEDASACPIITSIDQFPVFIANYSTVTEVFSEAYKFTSLESALGHVSFWLMRLPLLEATHTLLTQPDNQTFFTAAQRAQVAVEVERCADSICKCAPALIGNSPETSIGVQTMKGVYLWVLKWYMKTGCEAKIQYCQALLHTKTSLVVDSVRGVVAHDRRFVSANAFVARRMLWLESVGPSVCCLK</sequence>
<keyword evidence="3" id="KW-1185">Reference proteome</keyword>
<dbReference type="EMBL" id="ML996081">
    <property type="protein sequence ID" value="KAF2157050.1"/>
    <property type="molecule type" value="Genomic_DNA"/>
</dbReference>
<gene>
    <name evidence="2" type="ORF">K461DRAFT_9707</name>
</gene>
<dbReference type="AlphaFoldDB" id="A0A9P4MJE0"/>
<name>A0A9P4MJE0_9PEZI</name>
<dbReference type="Proteomes" id="UP000799439">
    <property type="component" value="Unassembled WGS sequence"/>
</dbReference>
<evidence type="ECO:0000313" key="2">
    <source>
        <dbReference type="EMBL" id="KAF2157050.1"/>
    </source>
</evidence>
<dbReference type="InterPro" id="IPR053178">
    <property type="entry name" value="Osmoadaptation_assoc"/>
</dbReference>
<dbReference type="OrthoDB" id="3842503at2759"/>
<dbReference type="PANTHER" id="PTHR38111">
    <property type="entry name" value="ZN(2)-C6 FUNGAL-TYPE DOMAIN-CONTAINING PROTEIN-RELATED"/>
    <property type="match status" value="1"/>
</dbReference>
<evidence type="ECO:0000313" key="3">
    <source>
        <dbReference type="Proteomes" id="UP000799439"/>
    </source>
</evidence>
<feature type="region of interest" description="Disordered" evidence="1">
    <location>
        <begin position="45"/>
        <end position="69"/>
    </location>
</feature>